<dbReference type="InterPro" id="IPR008780">
    <property type="entry name" value="Plasmodium_Vir"/>
</dbReference>
<sequence>MHINNIHFFKIIENCLIESTTNELLEKWNDRQNSFNYISYCLILRKINNKENETMDICKRLLKNLNNLAYNGYEEYYLFARCKLLNYWFHYEVNNISNSESADDVKKTVEAIYKVWTDYNKNHIYTDEKRKCKPEYTILSFKDIEDGNKIHECCLNHYTNNIKYVIDDDCTSYYDNIKNKWPQYGASESLFSEEDNEKCRIYYDKCRTYNAKLDFLNVHCLKGVMKAKKFSNTKSQYHTQHSEEHPSGVPGQVQVEGEIYGNDTSPITSQRSHPIGLSLGFSFLGAILFSTVLYKFTPLKFALNKFITNYKNSRNNVDNETFREFLEYTYDSGNNNKQNEQKYIAYHSI</sequence>
<keyword evidence="2" id="KW-1185">Reference proteome</keyword>
<reference evidence="2" key="1">
    <citation type="submission" date="2017-04" db="EMBL/GenBank/DDBJ databases">
        <title>Plasmodium gonderi genome.</title>
        <authorList>
            <person name="Arisue N."/>
            <person name="Honma H."/>
            <person name="Kawai S."/>
            <person name="Tougan T."/>
            <person name="Tanabe K."/>
            <person name="Horii T."/>
        </authorList>
    </citation>
    <scope>NUCLEOTIDE SEQUENCE [LARGE SCALE GENOMIC DNA]</scope>
    <source>
        <strain evidence="2">ATCC 30045</strain>
    </source>
</reference>
<gene>
    <name evidence="1" type="ORF">PGO_001230</name>
</gene>
<dbReference type="OrthoDB" id="10324445at2759"/>
<evidence type="ECO:0000313" key="2">
    <source>
        <dbReference type="Proteomes" id="UP000195521"/>
    </source>
</evidence>
<dbReference type="GeneID" id="39744934"/>
<proteinExistence type="predicted"/>
<evidence type="ECO:0000313" key="1">
    <source>
        <dbReference type="EMBL" id="GAW84126.1"/>
    </source>
</evidence>
<name>A0A1Y1JNF5_PLAGO</name>
<dbReference type="Pfam" id="PF05795">
    <property type="entry name" value="Plasmodium_Vir"/>
    <property type="match status" value="2"/>
</dbReference>
<dbReference type="AlphaFoldDB" id="A0A1Y1JNF5"/>
<protein>
    <submittedName>
        <fullName evidence="1">Variable surface protein</fullName>
    </submittedName>
</protein>
<dbReference type="Proteomes" id="UP000195521">
    <property type="component" value="Unassembled WGS sequence"/>
</dbReference>
<comment type="caution">
    <text evidence="1">The sequence shown here is derived from an EMBL/GenBank/DDBJ whole genome shotgun (WGS) entry which is preliminary data.</text>
</comment>
<dbReference type="RefSeq" id="XP_028546715.1">
    <property type="nucleotide sequence ID" value="XM_028690914.1"/>
</dbReference>
<dbReference type="EMBL" id="BDQF01000123">
    <property type="protein sequence ID" value="GAW84126.1"/>
    <property type="molecule type" value="Genomic_DNA"/>
</dbReference>
<accession>A0A1Y1JNF5</accession>
<organism evidence="1 2">
    <name type="scientific">Plasmodium gonderi</name>
    <dbReference type="NCBI Taxonomy" id="77519"/>
    <lineage>
        <taxon>Eukaryota</taxon>
        <taxon>Sar</taxon>
        <taxon>Alveolata</taxon>
        <taxon>Apicomplexa</taxon>
        <taxon>Aconoidasida</taxon>
        <taxon>Haemosporida</taxon>
        <taxon>Plasmodiidae</taxon>
        <taxon>Plasmodium</taxon>
        <taxon>Plasmodium (Plasmodium)</taxon>
    </lineage>
</organism>